<dbReference type="InterPro" id="IPR014721">
    <property type="entry name" value="Ribsml_uS5_D2-typ_fold_subgr"/>
</dbReference>
<accession>A0A511R471</accession>
<keyword evidence="2" id="KW-0378">Hydrolase</keyword>
<dbReference type="InterPro" id="IPR041699">
    <property type="entry name" value="AAA_32"/>
</dbReference>
<dbReference type="EC" id="3.4.21.53" evidence="2"/>
<dbReference type="Proteomes" id="UP000321197">
    <property type="component" value="Unassembled WGS sequence"/>
</dbReference>
<dbReference type="Gene3D" id="3.30.230.10">
    <property type="match status" value="1"/>
</dbReference>
<dbReference type="InterPro" id="IPR008269">
    <property type="entry name" value="Lon_proteolytic"/>
</dbReference>
<dbReference type="InterPro" id="IPR027065">
    <property type="entry name" value="Lon_Prtase"/>
</dbReference>
<proteinExistence type="inferred from homology"/>
<dbReference type="PROSITE" id="PS51786">
    <property type="entry name" value="LON_PROTEOLYTIC"/>
    <property type="match status" value="1"/>
</dbReference>
<dbReference type="GO" id="GO:0030163">
    <property type="term" value="P:protein catabolic process"/>
    <property type="evidence" value="ECO:0007669"/>
    <property type="project" value="InterPro"/>
</dbReference>
<dbReference type="OrthoDB" id="9758568at2"/>
<dbReference type="PRINTS" id="PR00830">
    <property type="entry name" value="ENDOLAPTASE"/>
</dbReference>
<dbReference type="InterPro" id="IPR020568">
    <property type="entry name" value="Ribosomal_Su5_D2-typ_SF"/>
</dbReference>
<feature type="active site" evidence="2">
    <location>
        <position position="582"/>
    </location>
</feature>
<evidence type="ECO:0000256" key="1">
    <source>
        <dbReference type="ARBA" id="ARBA00022670"/>
    </source>
</evidence>
<evidence type="ECO:0000313" key="5">
    <source>
        <dbReference type="Proteomes" id="UP000321197"/>
    </source>
</evidence>
<dbReference type="Pfam" id="PF05362">
    <property type="entry name" value="Lon_C"/>
    <property type="match status" value="1"/>
</dbReference>
<name>A0A511R471_9DEIN</name>
<dbReference type="GO" id="GO:0006508">
    <property type="term" value="P:proteolysis"/>
    <property type="evidence" value="ECO:0007669"/>
    <property type="project" value="UniProtKB-KW"/>
</dbReference>
<dbReference type="Gene3D" id="3.40.50.300">
    <property type="entry name" value="P-loop containing nucleotide triphosphate hydrolases"/>
    <property type="match status" value="2"/>
</dbReference>
<reference evidence="4 5" key="1">
    <citation type="submission" date="2019-07" db="EMBL/GenBank/DDBJ databases">
        <title>Whole genome shotgun sequence of Meiothermus hypogaeus NBRC 106114.</title>
        <authorList>
            <person name="Hosoyama A."/>
            <person name="Uohara A."/>
            <person name="Ohji S."/>
            <person name="Ichikawa N."/>
        </authorList>
    </citation>
    <scope>NUCLEOTIDE SEQUENCE [LARGE SCALE GENOMIC DNA]</scope>
    <source>
        <strain evidence="4 5">NBRC 106114</strain>
    </source>
</reference>
<dbReference type="Gene3D" id="1.10.8.60">
    <property type="match status" value="1"/>
</dbReference>
<comment type="similarity">
    <text evidence="2">Belongs to the peptidase S16 family.</text>
</comment>
<comment type="catalytic activity">
    <reaction evidence="2">
        <text>Hydrolysis of proteins in presence of ATP.</text>
        <dbReference type="EC" id="3.4.21.53"/>
    </reaction>
</comment>
<dbReference type="InterPro" id="IPR027417">
    <property type="entry name" value="P-loop_NTPase"/>
</dbReference>
<comment type="caution">
    <text evidence="4">The sequence shown here is derived from an EMBL/GenBank/DDBJ whole genome shotgun (WGS) entry which is preliminary data.</text>
</comment>
<evidence type="ECO:0000256" key="2">
    <source>
        <dbReference type="PROSITE-ProRule" id="PRU01122"/>
    </source>
</evidence>
<feature type="domain" description="Lon proteolytic" evidence="3">
    <location>
        <begin position="571"/>
        <end position="687"/>
    </location>
</feature>
<evidence type="ECO:0000313" key="4">
    <source>
        <dbReference type="EMBL" id="GEM83816.1"/>
    </source>
</evidence>
<dbReference type="GO" id="GO:0004176">
    <property type="term" value="F:ATP-dependent peptidase activity"/>
    <property type="evidence" value="ECO:0007669"/>
    <property type="project" value="UniProtKB-UniRule"/>
</dbReference>
<dbReference type="PANTHER" id="PTHR10046">
    <property type="entry name" value="ATP DEPENDENT LON PROTEASE FAMILY MEMBER"/>
    <property type="match status" value="1"/>
</dbReference>
<dbReference type="SUPFAM" id="SSF54211">
    <property type="entry name" value="Ribosomal protein S5 domain 2-like"/>
    <property type="match status" value="1"/>
</dbReference>
<dbReference type="GO" id="GO:0004252">
    <property type="term" value="F:serine-type endopeptidase activity"/>
    <property type="evidence" value="ECO:0007669"/>
    <property type="project" value="UniProtKB-UniRule"/>
</dbReference>
<gene>
    <name evidence="4" type="ORF">MHY01S_19820</name>
</gene>
<dbReference type="EMBL" id="BJXL01000062">
    <property type="protein sequence ID" value="GEM83816.1"/>
    <property type="molecule type" value="Genomic_DNA"/>
</dbReference>
<evidence type="ECO:0000259" key="3">
    <source>
        <dbReference type="PROSITE" id="PS51786"/>
    </source>
</evidence>
<protein>
    <recommendedName>
        <fullName evidence="2">endopeptidase La</fullName>
        <ecNumber evidence="2">3.4.21.53</ecNumber>
    </recommendedName>
</protein>
<dbReference type="Pfam" id="PF13654">
    <property type="entry name" value="AAA_32"/>
    <property type="match status" value="1"/>
</dbReference>
<keyword evidence="1 2" id="KW-0645">Protease</keyword>
<dbReference type="SUPFAM" id="SSF52540">
    <property type="entry name" value="P-loop containing nucleoside triphosphate hydrolases"/>
    <property type="match status" value="1"/>
</dbReference>
<dbReference type="RefSeq" id="WP_119340172.1">
    <property type="nucleotide sequence ID" value="NZ_BJXL01000062.1"/>
</dbReference>
<feature type="active site" evidence="2">
    <location>
        <position position="625"/>
    </location>
</feature>
<keyword evidence="2" id="KW-0720">Serine protease</keyword>
<organism evidence="4 5">
    <name type="scientific">Meiothermus hypogaeus NBRC 106114</name>
    <dbReference type="NCBI Taxonomy" id="1227553"/>
    <lineage>
        <taxon>Bacteria</taxon>
        <taxon>Thermotogati</taxon>
        <taxon>Deinococcota</taxon>
        <taxon>Deinococci</taxon>
        <taxon>Thermales</taxon>
        <taxon>Thermaceae</taxon>
        <taxon>Meiothermus</taxon>
    </lineage>
</organism>
<dbReference type="AlphaFoldDB" id="A0A511R471"/>
<sequence>MKLSYEALEWRTLHDNSSDVVSFPPAPPFFGQERARAALELALRGGFHAYLVGPSSLGKHEALLAYLSTQTVETPPDLLYVPLSERKVAVLTLPSGQETHLADAVENLLLEVSRLDELFRQGSFLREKTQLEARFKEAREQQLASLQQEAQEAGFALSQSGERLEFTGPGPVPAELSARLEEVTLGSLAAAAELEVALRRLRRDWALHYLNNRFEPLFQRFPQARSYLEALRGRLARYAETGEPLDPAQWRPNLLTSSSSGSPPPIVYEPYATAPRLFGRLDYVVERGVWSTNVSLIRPGAVHRAQGGYLILDALSLKREGTWEAFKRALRNGQVEPVTEPQAPASLEVEPFPIQMQVMLVGNQEAFESLEEDPAFSELFRIRVEFSPTLPATPENMMALGGWLQAQGFQMTHSGLIRLYDEARRSAEQRDRMDARLIETRALAEEAAVLGEGILSAEAVEQAVLARDHRSFLSEEEFLRAVREGVWSLRTTGRAVGEVNSLVVVEAAPYWGRPARLTARAAPGRDHLVSIDREAGLGGQIFHKAVLTLAGYLRGRYIESGPLPATVSLAFEQSYVSIDGDSAGLAELVAVLSAIGNFPLRQDLAVTGAVDQTGKVLAVGAINAKVEGFFRVCQALGLSGSQGVILPRANIPNLTLRAEVLEAVRAGQFHIYAVETAEQALELLAGARMEGFRGLQERIKASLEEFAKLEEGHKEENES</sequence>
<dbReference type="GO" id="GO:0005524">
    <property type="term" value="F:ATP binding"/>
    <property type="evidence" value="ECO:0007669"/>
    <property type="project" value="InterPro"/>
</dbReference>